<keyword evidence="3" id="KW-1185">Reference proteome</keyword>
<gene>
    <name evidence="2" type="ORF">SAMN05444417_1524</name>
</gene>
<feature type="compositionally biased region" description="Low complexity" evidence="1">
    <location>
        <begin position="16"/>
        <end position="43"/>
    </location>
</feature>
<dbReference type="EMBL" id="FQYO01000002">
    <property type="protein sequence ID" value="SHI68343.1"/>
    <property type="molecule type" value="Genomic_DNA"/>
</dbReference>
<evidence type="ECO:0000256" key="1">
    <source>
        <dbReference type="SAM" id="MobiDB-lite"/>
    </source>
</evidence>
<dbReference type="Proteomes" id="UP000184292">
    <property type="component" value="Unassembled WGS sequence"/>
</dbReference>
<sequence length="56" mass="5671">MASLQPTSSIPASSAQMGQPAPQTMGQPQAQQGAAQAAQAGQQQAGQVIFRDYAAI</sequence>
<dbReference type="AlphaFoldDB" id="A0A1M6D5G5"/>
<feature type="region of interest" description="Disordered" evidence="1">
    <location>
        <begin position="1"/>
        <end position="43"/>
    </location>
</feature>
<reference evidence="2 3" key="1">
    <citation type="submission" date="2016-11" db="EMBL/GenBank/DDBJ databases">
        <authorList>
            <person name="Jaros S."/>
            <person name="Januszkiewicz K."/>
            <person name="Wedrychowicz H."/>
        </authorList>
    </citation>
    <scope>NUCLEOTIDE SEQUENCE [LARGE SCALE GENOMIC DNA]</scope>
    <source>
        <strain evidence="2 3">DSM 100565</strain>
    </source>
</reference>
<organism evidence="2 3">
    <name type="scientific">Wenxinia saemankumensis</name>
    <dbReference type="NCBI Taxonomy" id="1447782"/>
    <lineage>
        <taxon>Bacteria</taxon>
        <taxon>Pseudomonadati</taxon>
        <taxon>Pseudomonadota</taxon>
        <taxon>Alphaproteobacteria</taxon>
        <taxon>Rhodobacterales</taxon>
        <taxon>Roseobacteraceae</taxon>
        <taxon>Wenxinia</taxon>
    </lineage>
</organism>
<evidence type="ECO:0000313" key="2">
    <source>
        <dbReference type="EMBL" id="SHI68343.1"/>
    </source>
</evidence>
<accession>A0A1M6D5G5</accession>
<protein>
    <submittedName>
        <fullName evidence="2">Uncharacterized protein</fullName>
    </submittedName>
</protein>
<feature type="compositionally biased region" description="Polar residues" evidence="1">
    <location>
        <begin position="1"/>
        <end position="15"/>
    </location>
</feature>
<proteinExistence type="predicted"/>
<name>A0A1M6D5G5_9RHOB</name>
<evidence type="ECO:0000313" key="3">
    <source>
        <dbReference type="Proteomes" id="UP000184292"/>
    </source>
</evidence>
<dbReference type="RefSeq" id="WP_170865622.1">
    <property type="nucleotide sequence ID" value="NZ_FQYO01000002.1"/>
</dbReference>